<comment type="caution">
    <text evidence="1">The sequence shown here is derived from an EMBL/GenBank/DDBJ whole genome shotgun (WGS) entry which is preliminary data.</text>
</comment>
<proteinExistence type="predicted"/>
<evidence type="ECO:0000313" key="1">
    <source>
        <dbReference type="EMBL" id="RCW77720.1"/>
    </source>
</evidence>
<name>A0A368YBT0_9HYPH</name>
<organism evidence="1 2">
    <name type="scientific">Phyllobacterium bourgognense</name>
    <dbReference type="NCBI Taxonomy" id="314236"/>
    <lineage>
        <taxon>Bacteria</taxon>
        <taxon>Pseudomonadati</taxon>
        <taxon>Pseudomonadota</taxon>
        <taxon>Alphaproteobacteria</taxon>
        <taxon>Hyphomicrobiales</taxon>
        <taxon>Phyllobacteriaceae</taxon>
        <taxon>Phyllobacterium</taxon>
    </lineage>
</organism>
<reference evidence="1 2" key="1">
    <citation type="submission" date="2018-07" db="EMBL/GenBank/DDBJ databases">
        <title>Genomic Encyclopedia of Type Strains, Phase III (KMG-III): the genomes of soil and plant-associated and newly described type strains.</title>
        <authorList>
            <person name="Whitman W."/>
        </authorList>
    </citation>
    <scope>NUCLEOTIDE SEQUENCE [LARGE SCALE GENOMIC DNA]</scope>
    <source>
        <strain evidence="1 2">31-25a</strain>
    </source>
</reference>
<dbReference type="AlphaFoldDB" id="A0A368YBT0"/>
<dbReference type="Proteomes" id="UP000253324">
    <property type="component" value="Unassembled WGS sequence"/>
</dbReference>
<evidence type="ECO:0000313" key="2">
    <source>
        <dbReference type="Proteomes" id="UP000253324"/>
    </source>
</evidence>
<gene>
    <name evidence="1" type="ORF">C7476_13927</name>
</gene>
<dbReference type="EMBL" id="QPJM01000039">
    <property type="protein sequence ID" value="RCW77720.1"/>
    <property type="molecule type" value="Genomic_DNA"/>
</dbReference>
<protein>
    <submittedName>
        <fullName evidence="1">Uncharacterized protein</fullName>
    </submittedName>
</protein>
<sequence>MSAPFDHQFQFTLERVEAAYPMLDVDQPLFGNLVRRSAGLIGIILQREQCADCIDFET</sequence>
<keyword evidence="2" id="KW-1185">Reference proteome</keyword>
<accession>A0A368YBT0</accession>